<dbReference type="InterPro" id="IPR036691">
    <property type="entry name" value="Endo/exonu/phosph_ase_sf"/>
</dbReference>
<evidence type="ECO:0000256" key="4">
    <source>
        <dbReference type="ARBA" id="ARBA00022842"/>
    </source>
</evidence>
<dbReference type="GO" id="GO:0008311">
    <property type="term" value="F:double-stranded DNA 3'-5' DNA exonuclease activity"/>
    <property type="evidence" value="ECO:0007669"/>
    <property type="project" value="TreeGrafter"/>
</dbReference>
<feature type="binding site" evidence="5">
    <location>
        <position position="181"/>
    </location>
    <ligand>
        <name>Mg(2+)</name>
        <dbReference type="ChEBI" id="CHEBI:18420"/>
        <label>1</label>
    </ligand>
</feature>
<dbReference type="GO" id="GO:0003906">
    <property type="term" value="F:DNA-(apurinic or apyrimidinic site) endonuclease activity"/>
    <property type="evidence" value="ECO:0007669"/>
    <property type="project" value="TreeGrafter"/>
</dbReference>
<protein>
    <recommendedName>
        <fullName evidence="8">Endonuclease/exonuclease/phosphatase domain-containing protein</fullName>
    </recommendedName>
</protein>
<keyword evidence="3" id="KW-0378">Hydrolase</keyword>
<evidence type="ECO:0000259" key="8">
    <source>
        <dbReference type="Pfam" id="PF03372"/>
    </source>
</evidence>
<name>A0AAD7UPG9_9STRA</name>
<keyword evidence="2 5" id="KW-0479">Metal-binding</keyword>
<dbReference type="Proteomes" id="UP001230188">
    <property type="component" value="Unassembled WGS sequence"/>
</dbReference>
<dbReference type="AlphaFoldDB" id="A0AAD7UPG9"/>
<evidence type="ECO:0000313" key="10">
    <source>
        <dbReference type="Proteomes" id="UP001230188"/>
    </source>
</evidence>
<evidence type="ECO:0000256" key="1">
    <source>
        <dbReference type="ARBA" id="ARBA00007092"/>
    </source>
</evidence>
<keyword evidence="4 5" id="KW-0460">Magnesium</keyword>
<feature type="site" description="Transition state stabilizer" evidence="6">
    <location>
        <position position="181"/>
    </location>
</feature>
<evidence type="ECO:0000256" key="3">
    <source>
        <dbReference type="ARBA" id="ARBA00022801"/>
    </source>
</evidence>
<dbReference type="PANTHER" id="PTHR22748">
    <property type="entry name" value="AP ENDONUCLEASE"/>
    <property type="match status" value="1"/>
</dbReference>
<feature type="binding site" evidence="5">
    <location>
        <position position="61"/>
    </location>
    <ligand>
        <name>Mg(2+)</name>
        <dbReference type="ChEBI" id="CHEBI:18420"/>
        <label>1</label>
    </ligand>
</feature>
<keyword evidence="5" id="KW-0464">Manganese</keyword>
<reference evidence="9" key="1">
    <citation type="submission" date="2023-01" db="EMBL/GenBank/DDBJ databases">
        <title>Metagenome sequencing of chrysophaentin producing Chrysophaeum taylorii.</title>
        <authorList>
            <person name="Davison J."/>
            <person name="Bewley C."/>
        </authorList>
    </citation>
    <scope>NUCLEOTIDE SEQUENCE</scope>
    <source>
        <strain evidence="9">NIES-1699</strain>
    </source>
</reference>
<dbReference type="EMBL" id="JAQMWT010000047">
    <property type="protein sequence ID" value="KAJ8612513.1"/>
    <property type="molecule type" value="Genomic_DNA"/>
</dbReference>
<gene>
    <name evidence="9" type="ORF">CTAYLR_003703</name>
</gene>
<accession>A0AAD7UPG9</accession>
<feature type="domain" description="Endonuclease/exonuclease/phosphatase" evidence="8">
    <location>
        <begin position="44"/>
        <end position="191"/>
    </location>
</feature>
<dbReference type="Gene3D" id="3.60.10.10">
    <property type="entry name" value="Endonuclease/exonuclease/phosphatase"/>
    <property type="match status" value="2"/>
</dbReference>
<comment type="similarity">
    <text evidence="1">Belongs to the DNA repair enzymes AP/ExoA family.</text>
</comment>
<evidence type="ECO:0000313" key="9">
    <source>
        <dbReference type="EMBL" id="KAJ8612513.1"/>
    </source>
</evidence>
<proteinExistence type="inferred from homology"/>
<evidence type="ECO:0000256" key="5">
    <source>
        <dbReference type="PIRSR" id="PIRSR604808-2"/>
    </source>
</evidence>
<dbReference type="SUPFAM" id="SSF56219">
    <property type="entry name" value="DNase I-like"/>
    <property type="match status" value="1"/>
</dbReference>
<evidence type="ECO:0000256" key="6">
    <source>
        <dbReference type="PIRSR" id="PIRSR604808-3"/>
    </source>
</evidence>
<feature type="compositionally biased region" description="Pro residues" evidence="7">
    <location>
        <begin position="496"/>
        <end position="505"/>
    </location>
</feature>
<dbReference type="PANTHER" id="PTHR22748:SF4">
    <property type="entry name" value="DNA-(APURINIC OR APYRIMIDINIC SITE) ENDONUCLEASE 2"/>
    <property type="match status" value="1"/>
</dbReference>
<feature type="site" description="Important for catalytic activity" evidence="6">
    <location>
        <position position="368"/>
    </location>
</feature>
<evidence type="ECO:0000256" key="2">
    <source>
        <dbReference type="ARBA" id="ARBA00022723"/>
    </source>
</evidence>
<dbReference type="Pfam" id="PF03372">
    <property type="entry name" value="Exo_endo_phos"/>
    <property type="match status" value="1"/>
</dbReference>
<dbReference type="GO" id="GO:0046872">
    <property type="term" value="F:metal ion binding"/>
    <property type="evidence" value="ECO:0007669"/>
    <property type="project" value="UniProtKB-KW"/>
</dbReference>
<dbReference type="InterPro" id="IPR004808">
    <property type="entry name" value="AP_endonuc_1"/>
</dbReference>
<feature type="binding site" evidence="5">
    <location>
        <position position="6"/>
    </location>
    <ligand>
        <name>Mg(2+)</name>
        <dbReference type="ChEBI" id="CHEBI:18420"/>
        <label>1</label>
    </ligand>
</feature>
<organism evidence="9 10">
    <name type="scientific">Chrysophaeum taylorii</name>
    <dbReference type="NCBI Taxonomy" id="2483200"/>
    <lineage>
        <taxon>Eukaryota</taxon>
        <taxon>Sar</taxon>
        <taxon>Stramenopiles</taxon>
        <taxon>Ochrophyta</taxon>
        <taxon>Pelagophyceae</taxon>
        <taxon>Pelagomonadales</taxon>
        <taxon>Pelagomonadaceae</taxon>
        <taxon>Chrysophaeum</taxon>
    </lineage>
</organism>
<keyword evidence="10" id="KW-1185">Reference proteome</keyword>
<dbReference type="GO" id="GO:0008081">
    <property type="term" value="F:phosphoric diester hydrolase activity"/>
    <property type="evidence" value="ECO:0007669"/>
    <property type="project" value="TreeGrafter"/>
</dbReference>
<sequence>MVVSWNVAGWRTCVREMSRTLRLGSSTSSSSSSSSSEDDKKRPIFERWLSALDCDVLCLQETKVRRREVEDDSVLCARCASHESYWSTNEGNGEQRAGLNGVATFSRLPVVRADPAPLKDAELDAEGRALLTDHGSFVVINAYVPNASRGRRLSFKRRFAKAVRAAVAREEKPVILAGDLNMTLRSEDSHWTFGDVRVQELPRAARQAWPGLKDALRRRVVVETKTSNTKTGEQFDRFRCVVDKTPVGTHHRSREAALASLEPDGVGVSSSGELICGDESENAYHLARAPDCLGVVECLDAFKKLAGLSLGRADVEPAIAPRSNTADEEDFAPLVDVFALTYPRARDRFTCWDQYANKRYENVGARIDYVLVDPRLIGDVARADDFDDDDPRAALADATLGGKFRPAPFEGGGLPDAPSDAYAHHLALPPATRILYTPPSWSDHVAVSFCVRDAPLLRSTNLRRHAADTRAAQPHARVRTITSFFKPAAPGDNKRPPPPNLPPPTTTKKKRGGIFRYFQPKTSS</sequence>
<feature type="region of interest" description="Disordered" evidence="7">
    <location>
        <begin position="485"/>
        <end position="524"/>
    </location>
</feature>
<dbReference type="GO" id="GO:0005634">
    <property type="term" value="C:nucleus"/>
    <property type="evidence" value="ECO:0007669"/>
    <property type="project" value="TreeGrafter"/>
</dbReference>
<dbReference type="InterPro" id="IPR005135">
    <property type="entry name" value="Endo/exonuclease/phosphatase"/>
</dbReference>
<comment type="caution">
    <text evidence="9">The sequence shown here is derived from an EMBL/GenBank/DDBJ whole genome shotgun (WGS) entry which is preliminary data.</text>
</comment>
<comment type="cofactor">
    <cofactor evidence="5">
        <name>Mg(2+)</name>
        <dbReference type="ChEBI" id="CHEBI:18420"/>
    </cofactor>
    <cofactor evidence="5">
        <name>Mn(2+)</name>
        <dbReference type="ChEBI" id="CHEBI:29035"/>
    </cofactor>
    <text evidence="5">Probably binds two magnesium or manganese ions per subunit.</text>
</comment>
<feature type="binding site" evidence="5">
    <location>
        <position position="179"/>
    </location>
    <ligand>
        <name>Mg(2+)</name>
        <dbReference type="ChEBI" id="CHEBI:18420"/>
        <label>1</label>
    </ligand>
</feature>
<dbReference type="GO" id="GO:0006284">
    <property type="term" value="P:base-excision repair"/>
    <property type="evidence" value="ECO:0007669"/>
    <property type="project" value="TreeGrafter"/>
</dbReference>
<dbReference type="PROSITE" id="PS51435">
    <property type="entry name" value="AP_NUCLEASE_F1_4"/>
    <property type="match status" value="1"/>
</dbReference>
<evidence type="ECO:0000256" key="7">
    <source>
        <dbReference type="SAM" id="MobiDB-lite"/>
    </source>
</evidence>